<evidence type="ECO:0000313" key="2">
    <source>
        <dbReference type="Proteomes" id="UP000306319"/>
    </source>
</evidence>
<protein>
    <submittedName>
        <fullName evidence="1">Uncharacterized protein</fullName>
    </submittedName>
</protein>
<gene>
    <name evidence="1" type="ORF">E5331_19250</name>
</gene>
<keyword evidence="2" id="KW-1185">Reference proteome</keyword>
<evidence type="ECO:0000313" key="1">
    <source>
        <dbReference type="EMBL" id="TGY75953.1"/>
    </source>
</evidence>
<reference evidence="1" key="1">
    <citation type="submission" date="2019-04" db="EMBL/GenBank/DDBJ databases">
        <title>Microbes associate with the intestines of laboratory mice.</title>
        <authorList>
            <person name="Navarre W."/>
            <person name="Wong E."/>
            <person name="Huang K."/>
            <person name="Tropini C."/>
            <person name="Ng K."/>
            <person name="Yu B."/>
        </authorList>
    </citation>
    <scope>NUCLEOTIDE SEQUENCE</scope>
    <source>
        <strain evidence="1">NM04_E33</strain>
    </source>
</reference>
<proteinExistence type="predicted"/>
<dbReference type="EMBL" id="SRYB01000048">
    <property type="protein sequence ID" value="TGY75953.1"/>
    <property type="molecule type" value="Genomic_DNA"/>
</dbReference>
<sequence>MNIKSKLRFIIPAAAVMILSACGESSHITNTPEPTPNPNPKPDPEPELTDYYVSPTCSDCKMEVKTQIGGNWDEILGRGYDVTGEYLASSSLRSRVVDVQKQLDRDLITILSAPASSSGEVISGKNSKEFLEALTAGAGLEKSLGGNVPCFNGTLNSLSENATYVLYNNWVRSRIAKLHNTSIQIHRTLSDEFVADIDRLKPKALVEKYGTHYLAEISLGLSTRSLYSAFVDAADSEKLSLATKGSQLAANVMNGKMEAENIAASLSGLNNYGATMTATFSGGETSLVEYDKTTCIVGDLTAWQNSLTPSNQAVITLSGSDLSPISYAIEDPDLKKEVEAAISEYIRASKSNVTQTVPLLQNSNGRIYRYVTSYDESLQLENRDNLKAYGMLGALYRNKTGESIPLYSHIYSDGRQMLSLIQPTDDWECIGYVMPARSERTISLYEISDGTRYAYTIEAANSYGPNNEWHPTGAVFHLIRP</sequence>
<organism evidence="1 2">
    <name type="scientific">Lepagella muris</name>
    <dbReference type="NCBI Taxonomy" id="3032870"/>
    <lineage>
        <taxon>Bacteria</taxon>
        <taxon>Pseudomonadati</taxon>
        <taxon>Bacteroidota</taxon>
        <taxon>Bacteroidia</taxon>
        <taxon>Bacteroidales</taxon>
        <taxon>Muribaculaceae</taxon>
        <taxon>Lepagella</taxon>
    </lineage>
</organism>
<name>A0AC61RCB0_9BACT</name>
<comment type="caution">
    <text evidence="1">The sequence shown here is derived from an EMBL/GenBank/DDBJ whole genome shotgun (WGS) entry which is preliminary data.</text>
</comment>
<dbReference type="Proteomes" id="UP000306319">
    <property type="component" value="Unassembled WGS sequence"/>
</dbReference>
<accession>A0AC61RCB0</accession>